<accession>A0AAW1SSV3</accession>
<proteinExistence type="inferred from homology"/>
<keyword evidence="19" id="KW-1185">Reference proteome</keyword>
<dbReference type="InterPro" id="IPR001697">
    <property type="entry name" value="Pyr_Knase"/>
</dbReference>
<dbReference type="Pfam" id="PF02887">
    <property type="entry name" value="PK_C"/>
    <property type="match status" value="1"/>
</dbReference>
<dbReference type="GO" id="GO:0004743">
    <property type="term" value="F:pyruvate kinase activity"/>
    <property type="evidence" value="ECO:0007669"/>
    <property type="project" value="UniProtKB-EC"/>
</dbReference>
<comment type="pathway">
    <text evidence="2 14">Carbohydrate degradation; glycolysis; pyruvate from D-glyceraldehyde 3-phosphate: step 5/5.</text>
</comment>
<dbReference type="Gene3D" id="3.20.20.60">
    <property type="entry name" value="Phosphoenolpyruvate-binding domains"/>
    <property type="match status" value="1"/>
</dbReference>
<comment type="cofactor">
    <cofactor evidence="1">
        <name>K(+)</name>
        <dbReference type="ChEBI" id="CHEBI:29103"/>
    </cofactor>
</comment>
<evidence type="ECO:0000313" key="18">
    <source>
        <dbReference type="EMBL" id="KAK9856829.1"/>
    </source>
</evidence>
<evidence type="ECO:0000256" key="7">
    <source>
        <dbReference type="ARBA" id="ARBA00022741"/>
    </source>
</evidence>
<evidence type="ECO:0000256" key="1">
    <source>
        <dbReference type="ARBA" id="ARBA00001958"/>
    </source>
</evidence>
<keyword evidence="6" id="KW-0479">Metal-binding</keyword>
<evidence type="ECO:0000256" key="2">
    <source>
        <dbReference type="ARBA" id="ARBA00004997"/>
    </source>
</evidence>
<evidence type="ECO:0000256" key="4">
    <source>
        <dbReference type="ARBA" id="ARBA00012142"/>
    </source>
</evidence>
<dbReference type="GO" id="GO:0016301">
    <property type="term" value="F:kinase activity"/>
    <property type="evidence" value="ECO:0007669"/>
    <property type="project" value="UniProtKB-KW"/>
</dbReference>
<evidence type="ECO:0000313" key="19">
    <source>
        <dbReference type="Proteomes" id="UP001485043"/>
    </source>
</evidence>
<evidence type="ECO:0000256" key="6">
    <source>
        <dbReference type="ARBA" id="ARBA00022723"/>
    </source>
</evidence>
<evidence type="ECO:0000256" key="13">
    <source>
        <dbReference type="ARBA" id="ARBA00048152"/>
    </source>
</evidence>
<dbReference type="PRINTS" id="PR01050">
    <property type="entry name" value="PYRUVTKNASE"/>
</dbReference>
<dbReference type="AlphaFoldDB" id="A0AAW1SSV3"/>
<comment type="similarity">
    <text evidence="3 14">Belongs to the pyruvate kinase family.</text>
</comment>
<name>A0AAW1SSV3_9CHLO</name>
<protein>
    <recommendedName>
        <fullName evidence="4 14">Pyruvate kinase</fullName>
        <ecNumber evidence="4 14">2.7.1.40</ecNumber>
    </recommendedName>
</protein>
<keyword evidence="12" id="KW-0670">Pyruvate</keyword>
<comment type="catalytic activity">
    <reaction evidence="13 14">
        <text>pyruvate + ATP = phosphoenolpyruvate + ADP + H(+)</text>
        <dbReference type="Rhea" id="RHEA:18157"/>
        <dbReference type="ChEBI" id="CHEBI:15361"/>
        <dbReference type="ChEBI" id="CHEBI:15378"/>
        <dbReference type="ChEBI" id="CHEBI:30616"/>
        <dbReference type="ChEBI" id="CHEBI:58702"/>
        <dbReference type="ChEBI" id="CHEBI:456216"/>
        <dbReference type="EC" id="2.7.1.40"/>
    </reaction>
</comment>
<dbReference type="EMBL" id="JALJOV010000996">
    <property type="protein sequence ID" value="KAK9856829.1"/>
    <property type="molecule type" value="Genomic_DNA"/>
</dbReference>
<comment type="caution">
    <text evidence="18">The sequence shown here is derived from an EMBL/GenBank/DDBJ whole genome shotgun (WGS) entry which is preliminary data.</text>
</comment>
<dbReference type="SUPFAM" id="SSF51621">
    <property type="entry name" value="Phosphoenolpyruvate/pyruvate domain"/>
    <property type="match status" value="1"/>
</dbReference>
<gene>
    <name evidence="18" type="ORF">WJX84_007077</name>
</gene>
<feature type="compositionally biased region" description="Polar residues" evidence="15">
    <location>
        <begin position="204"/>
        <end position="214"/>
    </location>
</feature>
<dbReference type="InterPro" id="IPR015795">
    <property type="entry name" value="Pyrv_Knase_C"/>
</dbReference>
<evidence type="ECO:0000256" key="15">
    <source>
        <dbReference type="SAM" id="MobiDB-lite"/>
    </source>
</evidence>
<reference evidence="18 19" key="1">
    <citation type="journal article" date="2024" name="Nat. Commun.">
        <title>Phylogenomics reveals the evolutionary origins of lichenization in chlorophyte algae.</title>
        <authorList>
            <person name="Puginier C."/>
            <person name="Libourel C."/>
            <person name="Otte J."/>
            <person name="Skaloud P."/>
            <person name="Haon M."/>
            <person name="Grisel S."/>
            <person name="Petersen M."/>
            <person name="Berrin J.G."/>
            <person name="Delaux P.M."/>
            <person name="Dal Grande F."/>
            <person name="Keller J."/>
        </authorList>
    </citation>
    <scope>NUCLEOTIDE SEQUENCE [LARGE SCALE GENOMIC DNA]</scope>
    <source>
        <strain evidence="18 19">SAG 2523</strain>
    </source>
</reference>
<dbReference type="InterPro" id="IPR015793">
    <property type="entry name" value="Pyrv_Knase_brl"/>
</dbReference>
<evidence type="ECO:0000256" key="12">
    <source>
        <dbReference type="ARBA" id="ARBA00023317"/>
    </source>
</evidence>
<evidence type="ECO:0000256" key="5">
    <source>
        <dbReference type="ARBA" id="ARBA00022679"/>
    </source>
</evidence>
<evidence type="ECO:0000256" key="3">
    <source>
        <dbReference type="ARBA" id="ARBA00008663"/>
    </source>
</evidence>
<feature type="domain" description="Pyruvate kinase C-terminal" evidence="17">
    <location>
        <begin position="278"/>
        <end position="393"/>
    </location>
</feature>
<evidence type="ECO:0000256" key="8">
    <source>
        <dbReference type="ARBA" id="ARBA00022777"/>
    </source>
</evidence>
<dbReference type="EC" id="2.7.1.40" evidence="4 14"/>
<dbReference type="Gene3D" id="3.40.1380.20">
    <property type="entry name" value="Pyruvate kinase, C-terminal domain"/>
    <property type="match status" value="2"/>
</dbReference>
<dbReference type="Proteomes" id="UP001485043">
    <property type="component" value="Unassembled WGS sequence"/>
</dbReference>
<dbReference type="GO" id="GO:0005524">
    <property type="term" value="F:ATP binding"/>
    <property type="evidence" value="ECO:0007669"/>
    <property type="project" value="UniProtKB-KW"/>
</dbReference>
<keyword evidence="9" id="KW-0067">ATP-binding</keyword>
<evidence type="ECO:0000256" key="9">
    <source>
        <dbReference type="ARBA" id="ARBA00022840"/>
    </source>
</evidence>
<dbReference type="InterPro" id="IPR040442">
    <property type="entry name" value="Pyrv_kinase-like_dom_sf"/>
</dbReference>
<keyword evidence="5 14" id="KW-0808">Transferase</keyword>
<evidence type="ECO:0000256" key="11">
    <source>
        <dbReference type="ARBA" id="ARBA00023152"/>
    </source>
</evidence>
<dbReference type="InterPro" id="IPR015813">
    <property type="entry name" value="Pyrv/PenolPyrv_kinase-like_dom"/>
</dbReference>
<dbReference type="GO" id="GO:0030955">
    <property type="term" value="F:potassium ion binding"/>
    <property type="evidence" value="ECO:0007669"/>
    <property type="project" value="InterPro"/>
</dbReference>
<feature type="region of interest" description="Disordered" evidence="15">
    <location>
        <begin position="414"/>
        <end position="448"/>
    </location>
</feature>
<feature type="domain" description="Pyruvate kinase barrel" evidence="16">
    <location>
        <begin position="2"/>
        <end position="88"/>
    </location>
</feature>
<keyword evidence="8 14" id="KW-0418">Kinase</keyword>
<feature type="compositionally biased region" description="Basic and acidic residues" evidence="15">
    <location>
        <begin position="244"/>
        <end position="253"/>
    </location>
</feature>
<dbReference type="InterPro" id="IPR036918">
    <property type="entry name" value="Pyrv_Knase_C_sf"/>
</dbReference>
<organism evidence="18 19">
    <name type="scientific">Apatococcus fuscideae</name>
    <dbReference type="NCBI Taxonomy" id="2026836"/>
    <lineage>
        <taxon>Eukaryota</taxon>
        <taxon>Viridiplantae</taxon>
        <taxon>Chlorophyta</taxon>
        <taxon>core chlorophytes</taxon>
        <taxon>Trebouxiophyceae</taxon>
        <taxon>Chlorellales</taxon>
        <taxon>Chlorellaceae</taxon>
        <taxon>Apatococcus</taxon>
    </lineage>
</organism>
<evidence type="ECO:0000256" key="14">
    <source>
        <dbReference type="RuleBase" id="RU000504"/>
    </source>
</evidence>
<dbReference type="GO" id="GO:0000287">
    <property type="term" value="F:magnesium ion binding"/>
    <property type="evidence" value="ECO:0007669"/>
    <property type="project" value="InterPro"/>
</dbReference>
<dbReference type="PANTHER" id="PTHR11817">
    <property type="entry name" value="PYRUVATE KINASE"/>
    <property type="match status" value="1"/>
</dbReference>
<evidence type="ECO:0000259" key="16">
    <source>
        <dbReference type="Pfam" id="PF00224"/>
    </source>
</evidence>
<keyword evidence="10 14" id="KW-0460">Magnesium</keyword>
<keyword evidence="11 14" id="KW-0324">Glycolysis</keyword>
<evidence type="ECO:0000256" key="10">
    <source>
        <dbReference type="ARBA" id="ARBA00022842"/>
    </source>
</evidence>
<feature type="region of interest" description="Disordered" evidence="15">
    <location>
        <begin position="177"/>
        <end position="253"/>
    </location>
</feature>
<sequence length="465" mass="48826">MADAMVFSRGNLGLDVPPEKMALVQKSAISRCNLLGCPVVITRLVDTMISAPRPTRAEATDVANAVLDGVDAMLLGAETLRGGYPVQTLQTVLSICRQAEATFDYTHHFDFLMSEMLMADMDADLEAETPMAGMSPRQSQQLYPHAEEDGLGSSNADINPSDDSVFVPKKQLHIEVPKPAGDADDDKAGLSPGSSAKHARSHAAFSSSKGTQRQLEGFTGRMGSSANLADLQGGGGSGSSGRYTRGDRGLDGNMDRHASIQSLRSHVGAPDSMLQKIESMASTAVRAAAKIKASLIIVYSSTGRTARLVAKYRPSMPILTLVIPHLTANNNLKWQLAGRSLARQTLVIRGVVPMLAAPMPGSSDFMLSEAVRAAAARGLVEPHDHIVCLMSVREDVVLKIVSVDSLGIGLKPVSGEPKQPDGQALPILGAGLPKPEPSGVGTGPSLVAAPEIAIDKPPPVGIKLG</sequence>
<keyword evidence="7" id="KW-0547">Nucleotide-binding</keyword>
<dbReference type="SUPFAM" id="SSF52935">
    <property type="entry name" value="PK C-terminal domain-like"/>
    <property type="match status" value="1"/>
</dbReference>
<dbReference type="Pfam" id="PF00224">
    <property type="entry name" value="PK"/>
    <property type="match status" value="1"/>
</dbReference>
<evidence type="ECO:0000259" key="17">
    <source>
        <dbReference type="Pfam" id="PF02887"/>
    </source>
</evidence>